<dbReference type="InterPro" id="IPR013757">
    <property type="entry name" value="Topo_IIA_A_a_sf"/>
</dbReference>
<dbReference type="Proteomes" id="UP001610657">
    <property type="component" value="Unassembled WGS sequence"/>
</dbReference>
<dbReference type="GO" id="GO:0016853">
    <property type="term" value="F:isomerase activity"/>
    <property type="evidence" value="ECO:0007669"/>
    <property type="project" value="UniProtKB-KW"/>
</dbReference>
<dbReference type="InterPro" id="IPR050220">
    <property type="entry name" value="Type_II_DNA_Topoisomerases"/>
</dbReference>
<dbReference type="PANTHER" id="PTHR43493">
    <property type="entry name" value="DNA GYRASE/TOPOISOMERASE SUBUNIT A"/>
    <property type="match status" value="1"/>
</dbReference>
<keyword evidence="5" id="KW-0413">Isomerase</keyword>
<comment type="catalytic activity">
    <reaction evidence="1">
        <text>ATP-dependent breakage, passage and rejoining of double-stranded DNA.</text>
        <dbReference type="EC" id="5.6.2.2"/>
    </reaction>
</comment>
<evidence type="ECO:0000256" key="1">
    <source>
        <dbReference type="ARBA" id="ARBA00000185"/>
    </source>
</evidence>
<keyword evidence="3" id="KW-0799">Topoisomerase</keyword>
<evidence type="ECO:0000256" key="3">
    <source>
        <dbReference type="ARBA" id="ARBA00023029"/>
    </source>
</evidence>
<dbReference type="SUPFAM" id="SSF56719">
    <property type="entry name" value="Type II DNA topoisomerase"/>
    <property type="match status" value="1"/>
</dbReference>
<sequence>MSELFARFALSEIHADYILVTRLRQLARLEELKLRSEKDALRKEQARLLALLCSESKLPKQVRAELIADAETYGDDRRSP</sequence>
<reference evidence="5 6" key="1">
    <citation type="submission" date="2023-08" db="EMBL/GenBank/DDBJ databases">
        <title>Genomic and mutational analysis of Pseudomonas syringae pv. tagetis EB037 pathogenicity on sunflower.</title>
        <authorList>
            <person name="Maul J.E."/>
        </authorList>
    </citation>
    <scope>NUCLEOTIDE SEQUENCE [LARGE SCALE GENOMIC DNA]</scope>
    <source>
        <strain evidence="5 6">EB037_T1</strain>
    </source>
</reference>
<protein>
    <submittedName>
        <fullName evidence="5">DNA topoisomerase IV subunit A</fullName>
        <ecNumber evidence="5">5.99.1.-</ecNumber>
    </submittedName>
</protein>
<dbReference type="EMBL" id="JAVCQK010000600">
    <property type="protein sequence ID" value="MFH7519253.1"/>
    <property type="molecule type" value="Genomic_DNA"/>
</dbReference>
<evidence type="ECO:0000313" key="6">
    <source>
        <dbReference type="Proteomes" id="UP001610657"/>
    </source>
</evidence>
<organism evidence="5 6">
    <name type="scientific">Pseudomonas syringae pv. tagetis</name>
    <dbReference type="NCBI Taxonomy" id="129140"/>
    <lineage>
        <taxon>Bacteria</taxon>
        <taxon>Pseudomonadati</taxon>
        <taxon>Pseudomonadota</taxon>
        <taxon>Gammaproteobacteria</taxon>
        <taxon>Pseudomonadales</taxon>
        <taxon>Pseudomonadaceae</taxon>
        <taxon>Pseudomonas</taxon>
    </lineage>
</organism>
<dbReference type="InterPro" id="IPR013760">
    <property type="entry name" value="Topo_IIA-like_dom_sf"/>
</dbReference>
<dbReference type="Gene3D" id="1.10.268.10">
    <property type="entry name" value="Topoisomerase, domain 3"/>
    <property type="match status" value="1"/>
</dbReference>
<dbReference type="PANTHER" id="PTHR43493:SF1">
    <property type="entry name" value="DNA TOPOISOMERASE 4 SUBUNIT A"/>
    <property type="match status" value="1"/>
</dbReference>
<accession>A0ABW7NWL4</accession>
<name>A0ABW7NWL4_9PSED</name>
<keyword evidence="6" id="KW-1185">Reference proteome</keyword>
<evidence type="ECO:0000313" key="5">
    <source>
        <dbReference type="EMBL" id="MFH7519253.1"/>
    </source>
</evidence>
<keyword evidence="2" id="KW-1003">Cell membrane</keyword>
<feature type="non-terminal residue" evidence="5">
    <location>
        <position position="1"/>
    </location>
</feature>
<gene>
    <name evidence="5" type="ORF">RA271_29560</name>
</gene>
<feature type="non-terminal residue" evidence="5">
    <location>
        <position position="80"/>
    </location>
</feature>
<dbReference type="EC" id="5.99.1.-" evidence="5"/>
<proteinExistence type="predicted"/>
<evidence type="ECO:0000256" key="2">
    <source>
        <dbReference type="ARBA" id="ARBA00022475"/>
    </source>
</evidence>
<keyword evidence="4" id="KW-0472">Membrane</keyword>
<evidence type="ECO:0000256" key="4">
    <source>
        <dbReference type="ARBA" id="ARBA00023136"/>
    </source>
</evidence>
<comment type="caution">
    <text evidence="5">The sequence shown here is derived from an EMBL/GenBank/DDBJ whole genome shotgun (WGS) entry which is preliminary data.</text>
</comment>